<evidence type="ECO:0000259" key="3">
    <source>
        <dbReference type="SMART" id="SM00968"/>
    </source>
</evidence>
<feature type="coiled-coil region" evidence="1">
    <location>
        <begin position="1895"/>
        <end position="1944"/>
    </location>
</feature>
<dbReference type="InterPro" id="IPR055109">
    <property type="entry name" value="SMCHD1_S5"/>
</dbReference>
<dbReference type="InterPro" id="IPR058614">
    <property type="entry name" value="Ig_SMCHD1_5th"/>
</dbReference>
<feature type="compositionally biased region" description="Low complexity" evidence="2">
    <location>
        <begin position="1969"/>
        <end position="2011"/>
    </location>
</feature>
<dbReference type="InterPro" id="IPR058615">
    <property type="entry name" value="Ig_SMCHD1_6th"/>
</dbReference>
<dbReference type="Pfam" id="PF26198">
    <property type="entry name" value="Ig_SMCHD1_6th"/>
    <property type="match status" value="1"/>
</dbReference>
<feature type="domain" description="SMC hinge" evidence="3">
    <location>
        <begin position="1707"/>
        <end position="1833"/>
    </location>
</feature>
<dbReference type="Proteomes" id="UP000225706">
    <property type="component" value="Unassembled WGS sequence"/>
</dbReference>
<dbReference type="Gene3D" id="1.20.1060.20">
    <property type="match status" value="1"/>
</dbReference>
<dbReference type="InterPro" id="IPR058612">
    <property type="entry name" value="Ig_SMCHD1_2nd"/>
</dbReference>
<dbReference type="OrthoDB" id="10009947at2759"/>
<dbReference type="STRING" id="50429.A0A2B4S1I4"/>
<dbReference type="InterPro" id="IPR036277">
    <property type="entry name" value="SMC_hinge_sf"/>
</dbReference>
<dbReference type="Pfam" id="PF26194">
    <property type="entry name" value="Ig_SMCHD1_1st"/>
    <property type="match status" value="1"/>
</dbReference>
<feature type="region of interest" description="Disordered" evidence="2">
    <location>
        <begin position="1969"/>
        <end position="2032"/>
    </location>
</feature>
<dbReference type="InterPro" id="IPR058617">
    <property type="entry name" value="Ig_SMCHD1_7th"/>
</dbReference>
<dbReference type="PANTHER" id="PTHR22640">
    <property type="entry name" value="STRUCTURAL MAINTENANCE OF CHROMOSOMES FLEXIBLE HINGE DOMAIN-CONTAINING PROTEIN 1"/>
    <property type="match status" value="1"/>
</dbReference>
<dbReference type="SUPFAM" id="SSF75553">
    <property type="entry name" value="Smc hinge domain"/>
    <property type="match status" value="1"/>
</dbReference>
<dbReference type="InterPro" id="IPR036890">
    <property type="entry name" value="HATPase_C_sf"/>
</dbReference>
<evidence type="ECO:0000313" key="4">
    <source>
        <dbReference type="EMBL" id="PFX22913.1"/>
    </source>
</evidence>
<name>A0A2B4S1I4_STYPI</name>
<dbReference type="InterPro" id="IPR058616">
    <property type="entry name" value="Ig_SMCHD1_8th"/>
</dbReference>
<keyword evidence="5" id="KW-1185">Reference proteome</keyword>
<gene>
    <name evidence="4" type="primary">Smchd1</name>
    <name evidence="4" type="ORF">AWC38_SpisGene12547</name>
</gene>
<dbReference type="Pfam" id="PF26196">
    <property type="entry name" value="Ig_SMCHD1_4th"/>
    <property type="match status" value="1"/>
</dbReference>
<dbReference type="GO" id="GO:0005694">
    <property type="term" value="C:chromosome"/>
    <property type="evidence" value="ECO:0007669"/>
    <property type="project" value="InterPro"/>
</dbReference>
<dbReference type="InterPro" id="IPR058613">
    <property type="entry name" value="Ig_SMCHD1_4th"/>
</dbReference>
<dbReference type="Pfam" id="PF26197">
    <property type="entry name" value="Ig_SMCHD1_5th"/>
    <property type="match status" value="1"/>
</dbReference>
<keyword evidence="1" id="KW-0175">Coiled coil</keyword>
<evidence type="ECO:0000256" key="1">
    <source>
        <dbReference type="SAM" id="Coils"/>
    </source>
</evidence>
<dbReference type="Pfam" id="PF22899">
    <property type="entry name" value="SMCHD1_S5"/>
    <property type="match status" value="1"/>
</dbReference>
<reference evidence="5" key="1">
    <citation type="journal article" date="2017" name="bioRxiv">
        <title>Comparative analysis of the genomes of Stylophora pistillata and Acropora digitifera provides evidence for extensive differences between species of corals.</title>
        <authorList>
            <person name="Voolstra C.R."/>
            <person name="Li Y."/>
            <person name="Liew Y.J."/>
            <person name="Baumgarten S."/>
            <person name="Zoccola D."/>
            <person name="Flot J.-F."/>
            <person name="Tambutte S."/>
            <person name="Allemand D."/>
            <person name="Aranda M."/>
        </authorList>
    </citation>
    <scope>NUCLEOTIDE SEQUENCE [LARGE SCALE GENOMIC DNA]</scope>
</reference>
<accession>A0A2B4S1I4</accession>
<comment type="caution">
    <text evidence="4">The sequence shown here is derived from an EMBL/GenBank/DDBJ whole genome shotgun (WGS) entry which is preliminary data.</text>
</comment>
<organism evidence="4 5">
    <name type="scientific">Stylophora pistillata</name>
    <name type="common">Smooth cauliflower coral</name>
    <dbReference type="NCBI Taxonomy" id="50429"/>
    <lineage>
        <taxon>Eukaryota</taxon>
        <taxon>Metazoa</taxon>
        <taxon>Cnidaria</taxon>
        <taxon>Anthozoa</taxon>
        <taxon>Hexacorallia</taxon>
        <taxon>Scleractinia</taxon>
        <taxon>Astrocoeniina</taxon>
        <taxon>Pocilloporidae</taxon>
        <taxon>Stylophora</taxon>
    </lineage>
</organism>
<dbReference type="Gene3D" id="3.30.70.1620">
    <property type="match status" value="1"/>
</dbReference>
<sequence length="2032" mass="226282">MKSSNKDDASSSEQSEEDAAVFIYDRRAGSRPEEKVQLGGIFNFNTFKEKTRIAFNIPENETFVIVTTNRQEILDDKTYEELVDGNETLYILKSSDQELSAPTEERVEYIPHYDTLVKSGMYEYYASEGQNPLPFAFAELVDNAMAATSENNGSREIEIRLMFDDSIGKAVVCVLDNGAGMTSKELNNWAIYRLSKFNRQTGKKVVGDVPRSLNSDISYFGVGGKQAIFFIGDATRMITKSRDCNDIHELCISQAEFERREKKKQSIYGGAILNRRAGDHAHIPDDEESVKNLVEEEGNKESFTAVVITGIAPEHILYLKTHFKQWCRQLAHIYHYYIHGPRGNEKPVGRGTTASPFRNIDIQVILFERGKQAKRMHLRDIDDDMQTQYIRTAASVFEFRARAESGGVVEGVLRYHPFLYDRETYPTLEGEIPAVETAEELPDPLEKDSRAPRGSRPIFECYWNGRLIPYTSIDVLEWCQPPKKWTIPLECYHRFSGCLWTNDAFQVSTNKLTFMDLEVKIKDKNTIFSRVILGQEQRVNISRAFYDWIRECHENHDKQVKFLGFQGQIKRTDLPQKRNQSPWCIFNSIEWDGKIFKVGQLIRTQRTLPLICGTVKRFLLFGDHDGDVFATGGEMEIVQEPVSLYGDTKFFSLAKLDRMLNPAMIKKFIDDEEAKLPSKLVLEWPESDKLEPNSKIPAGTTIGAMRVDILSGKGESVNKLPGDRRRLLVELKVIWHGNDKDGDKVITNHVCQHGGKNWPYWFRKMENITHLGPHTLQLQVLLGDTSAGSSIKSLPCHRIKFTVTEAHPNKFTVGMLETPLRVGVPFQIPLNLLDEFNNPSKLAEEMSPILNASGLELAHQGTSVKGNRLIVKGVIALGSVPSHAGKDFNLKITLPGLEEGSQSLKIRLLPGPPESLVVTPDSDDITVENNSSLQLQVQVQDKAGNLTVQPRLNVVCKLTGTPGLPTYIGDCSSSGKVTLSGPDISLKQITKSTKLKAKIELQHQKEVPALERNVVVIPSSKAAKLEVFHQPVVGRQRKKIEDGQELPCVVGYMLTGLSFRILDEGQREVTIDYSLASRFKVNWTPKVSKDLIKQGILPDVKAPFSCDEPKYCQVSMTGGVGLEFSFTIKPLADVPSILKCSCDEPRLRLGEPLSSDIILSATDKHGNKTGKLPNSVLPEFHVSSDGLKERDVQLGFIADGNIVIKNIQFEDGPLGHRELSITWKEIKCYQRVEITAGPPAKLRVLDIDHSEPLSVYNDTRMPVPLTVQLCDNLGNPSDEPNVKVVLNCDRGLKLTPTPGVQKTDGKGQASFGHLTVGAVRGMYGIRIKALLGRTALDAPTVNVRVEPDPSKAVKLTVTFDSKAPCVVGELLPVVSAHVVGEDEAVMKAASAKDIVLKIWHTKDGAVSDKPPPRATTLYPSKRKASDKDGEFYFRDLKVPDVSGPYCMVIQFGSAGVVTLSSKPITFTAMPGQPVKLEPESIPATPTVSNTQRTNSRTLVKTLKLQLKDKFDNLTGENIRGKVVITVSTPSEGIDEIPALAGNVYRMEVPLLKGVANVHNLLIQENTAGKDGQEYLLNFDTQIPANASPHPIPAFTLAFLFYNDVRKQQQMAQLTKERDHLFETIRTYRLLFETTRQLINEMQVSVHEASLHEQKIRGELKKQNIPSSSLATPAAVMSAITDLSRKRDQIASTPRRQCLLHPGPRGDSGILGKVAHLAQVVDDDVARVLSWHMASDMDCVVTLTTEKAKQVYRDSNGQQQVLPLDSIFRRSLPEWNRPLPHVRGSSNYTPTGNPVYARDMLLFPAEGDNCKLVFGMLLGETLILDDLDCANKYRQEVVKYTHCPTILTRSGDRIRSNGKFGGLQNKAPPLERMRGAVFAAPLPLAFHSFTTQIEQLQQFKQAVQKHAQAKEELSLQLQHGQTEEMKVKHRECREAETQLRLIEERLGMTPTQYNMPPSPATMLLTELSTPPARTATSRRAGARAAAAASASPTLSNSVVNGTNNTSANTSSPRTRRGASVATEEIRSSKRTRR</sequence>
<dbReference type="GO" id="GO:0006302">
    <property type="term" value="P:double-strand break repair"/>
    <property type="evidence" value="ECO:0007669"/>
    <property type="project" value="InterPro"/>
</dbReference>
<protein>
    <submittedName>
        <fullName evidence="4">Structural maintenance of chromosomes flexible hinge domain-containing protein 1</fullName>
    </submittedName>
</protein>
<evidence type="ECO:0000313" key="5">
    <source>
        <dbReference type="Proteomes" id="UP000225706"/>
    </source>
</evidence>
<dbReference type="EMBL" id="LSMT01000225">
    <property type="protein sequence ID" value="PFX22913.1"/>
    <property type="molecule type" value="Genomic_DNA"/>
</dbReference>
<dbReference type="SUPFAM" id="SSF55874">
    <property type="entry name" value="ATPase domain of HSP90 chaperone/DNA topoisomerase II/histidine kinase"/>
    <property type="match status" value="1"/>
</dbReference>
<dbReference type="Pfam" id="PF26195">
    <property type="entry name" value="Ig_SMCHD1_2nd"/>
    <property type="match status" value="1"/>
</dbReference>
<dbReference type="Pfam" id="PF13589">
    <property type="entry name" value="HATPase_c_3"/>
    <property type="match status" value="1"/>
</dbReference>
<dbReference type="SMART" id="SM00968">
    <property type="entry name" value="SMC_hinge"/>
    <property type="match status" value="1"/>
</dbReference>
<dbReference type="InterPro" id="IPR038892">
    <property type="entry name" value="SMCHD1"/>
</dbReference>
<proteinExistence type="predicted"/>
<dbReference type="GO" id="GO:0005524">
    <property type="term" value="F:ATP binding"/>
    <property type="evidence" value="ECO:0007669"/>
    <property type="project" value="InterPro"/>
</dbReference>
<dbReference type="PANTHER" id="PTHR22640:SF2">
    <property type="entry name" value="STRUCTURAL MAINTENANCE OF CHROMOSOMES FLEXIBLE HINGE DOMAIN-CONTAINING PROTEIN 1"/>
    <property type="match status" value="1"/>
</dbReference>
<dbReference type="Pfam" id="PF26201">
    <property type="entry name" value="Ig_SMCHD1_7th"/>
    <property type="match status" value="1"/>
</dbReference>
<dbReference type="Pfam" id="PF26199">
    <property type="entry name" value="Ig_SMCHD1_8th"/>
    <property type="match status" value="1"/>
</dbReference>
<evidence type="ECO:0000256" key="2">
    <source>
        <dbReference type="SAM" id="MobiDB-lite"/>
    </source>
</evidence>
<dbReference type="Gene3D" id="3.30.565.10">
    <property type="entry name" value="Histidine kinase-like ATPase, C-terminal domain"/>
    <property type="match status" value="1"/>
</dbReference>
<dbReference type="InterPro" id="IPR010935">
    <property type="entry name" value="SMC_hinge"/>
</dbReference>
<dbReference type="InterPro" id="IPR058611">
    <property type="entry name" value="Ig_SMCHD1_1st"/>
</dbReference>
<dbReference type="GO" id="GO:0051276">
    <property type="term" value="P:chromosome organization"/>
    <property type="evidence" value="ECO:0007669"/>
    <property type="project" value="InterPro"/>
</dbReference>
<dbReference type="Pfam" id="PF06470">
    <property type="entry name" value="SMC_hinge"/>
    <property type="match status" value="1"/>
</dbReference>